<evidence type="ECO:0000256" key="1">
    <source>
        <dbReference type="ARBA" id="ARBA00004141"/>
    </source>
</evidence>
<evidence type="ECO:0000256" key="5">
    <source>
        <dbReference type="ARBA" id="ARBA00022525"/>
    </source>
</evidence>
<evidence type="ECO:0000313" key="18">
    <source>
        <dbReference type="EMBL" id="KAH7016067.1"/>
    </source>
</evidence>
<dbReference type="InterPro" id="IPR008427">
    <property type="entry name" value="Extracellular_membr_CFEM_dom"/>
</dbReference>
<dbReference type="EMBL" id="JAGTJQ010000012">
    <property type="protein sequence ID" value="KAH7016067.1"/>
    <property type="molecule type" value="Genomic_DNA"/>
</dbReference>
<dbReference type="PANTHER" id="PTHR33048">
    <property type="entry name" value="PTH11-LIKE INTEGRAL MEMBRANE PROTEIN (AFU_ORTHOLOGUE AFUA_5G11245)"/>
    <property type="match status" value="1"/>
</dbReference>
<dbReference type="GO" id="GO:0098552">
    <property type="term" value="C:side of membrane"/>
    <property type="evidence" value="ECO:0007669"/>
    <property type="project" value="UniProtKB-KW"/>
</dbReference>
<dbReference type="OrthoDB" id="2496787at2759"/>
<keyword evidence="6" id="KW-0325">Glycoprotein</keyword>
<dbReference type="Pfam" id="PF20684">
    <property type="entry name" value="Fung_rhodopsin"/>
    <property type="match status" value="1"/>
</dbReference>
<keyword evidence="9 16" id="KW-1133">Transmembrane helix</keyword>
<feature type="transmembrane region" description="Helical" evidence="16">
    <location>
        <begin position="210"/>
        <end position="238"/>
    </location>
</feature>
<feature type="compositionally biased region" description="Basic residues" evidence="15">
    <location>
        <begin position="400"/>
        <end position="410"/>
    </location>
</feature>
<feature type="transmembrane region" description="Helical" evidence="16">
    <location>
        <begin position="97"/>
        <end position="119"/>
    </location>
</feature>
<comment type="similarity">
    <text evidence="13">Belongs to the SAT4 family.</text>
</comment>
<keyword evidence="19" id="KW-1185">Reference proteome</keyword>
<dbReference type="GO" id="GO:0005576">
    <property type="term" value="C:extracellular region"/>
    <property type="evidence" value="ECO:0007669"/>
    <property type="project" value="UniProtKB-SubCell"/>
</dbReference>
<feature type="compositionally biased region" description="Basic and acidic residues" evidence="15">
    <location>
        <begin position="460"/>
        <end position="469"/>
    </location>
</feature>
<feature type="transmembrane region" description="Helical" evidence="16">
    <location>
        <begin position="172"/>
        <end position="198"/>
    </location>
</feature>
<feature type="region of interest" description="Disordered" evidence="15">
    <location>
        <begin position="373"/>
        <end position="469"/>
    </location>
</feature>
<evidence type="ECO:0000256" key="14">
    <source>
        <dbReference type="PROSITE-ProRule" id="PRU01356"/>
    </source>
</evidence>
<evidence type="ECO:0000256" key="4">
    <source>
        <dbReference type="ARBA" id="ARBA00010031"/>
    </source>
</evidence>
<evidence type="ECO:0000256" key="6">
    <source>
        <dbReference type="ARBA" id="ARBA00022622"/>
    </source>
</evidence>
<proteinExistence type="inferred from homology"/>
<evidence type="ECO:0000256" key="16">
    <source>
        <dbReference type="SAM" id="Phobius"/>
    </source>
</evidence>
<keyword evidence="7 16" id="KW-0812">Transmembrane</keyword>
<protein>
    <recommendedName>
        <fullName evidence="17">CFEM domain-containing protein</fullName>
    </recommendedName>
</protein>
<evidence type="ECO:0000256" key="3">
    <source>
        <dbReference type="ARBA" id="ARBA00004613"/>
    </source>
</evidence>
<keyword evidence="8" id="KW-0732">Signal</keyword>
<accession>A0A9P8XSR1</accession>
<dbReference type="InterPro" id="IPR052337">
    <property type="entry name" value="SAT4-like"/>
</dbReference>
<keyword evidence="11" id="KW-1015">Disulfide bond</keyword>
<evidence type="ECO:0000256" key="7">
    <source>
        <dbReference type="ARBA" id="ARBA00022692"/>
    </source>
</evidence>
<name>A0A9P8XSR1_9PEZI</name>
<dbReference type="InterPro" id="IPR049326">
    <property type="entry name" value="Rhodopsin_dom_fungi"/>
</dbReference>
<dbReference type="AlphaFoldDB" id="A0A9P8XSR1"/>
<dbReference type="RefSeq" id="XP_046005691.1">
    <property type="nucleotide sequence ID" value="XM_046161532.1"/>
</dbReference>
<keyword evidence="12" id="KW-0449">Lipoprotein</keyword>
<evidence type="ECO:0000313" key="19">
    <source>
        <dbReference type="Proteomes" id="UP000756346"/>
    </source>
</evidence>
<comment type="caution">
    <text evidence="14">Lacks conserved residue(s) required for the propagation of feature annotation.</text>
</comment>
<comment type="subcellular location">
    <subcellularLocation>
        <location evidence="2">Membrane</location>
        <topology evidence="2">Lipid-anchor</topology>
        <topology evidence="2">GPI-anchor</topology>
    </subcellularLocation>
    <subcellularLocation>
        <location evidence="1">Membrane</location>
        <topology evidence="1">Multi-pass membrane protein</topology>
    </subcellularLocation>
    <subcellularLocation>
        <location evidence="3">Secreted</location>
    </subcellularLocation>
</comment>
<keyword evidence="6" id="KW-0336">GPI-anchor</keyword>
<comment type="similarity">
    <text evidence="4">Belongs to the RBT5 family.</text>
</comment>
<evidence type="ECO:0000256" key="12">
    <source>
        <dbReference type="ARBA" id="ARBA00023288"/>
    </source>
</evidence>
<evidence type="ECO:0000256" key="8">
    <source>
        <dbReference type="ARBA" id="ARBA00022729"/>
    </source>
</evidence>
<dbReference type="Pfam" id="PF05730">
    <property type="entry name" value="CFEM"/>
    <property type="match status" value="1"/>
</dbReference>
<evidence type="ECO:0000256" key="10">
    <source>
        <dbReference type="ARBA" id="ARBA00023136"/>
    </source>
</evidence>
<evidence type="ECO:0000256" key="11">
    <source>
        <dbReference type="ARBA" id="ARBA00023157"/>
    </source>
</evidence>
<evidence type="ECO:0000256" key="2">
    <source>
        <dbReference type="ARBA" id="ARBA00004589"/>
    </source>
</evidence>
<reference evidence="18" key="1">
    <citation type="journal article" date="2021" name="Nat. Commun.">
        <title>Genetic determinants of endophytism in the Arabidopsis root mycobiome.</title>
        <authorList>
            <person name="Mesny F."/>
            <person name="Miyauchi S."/>
            <person name="Thiergart T."/>
            <person name="Pickel B."/>
            <person name="Atanasova L."/>
            <person name="Karlsson M."/>
            <person name="Huettel B."/>
            <person name="Barry K.W."/>
            <person name="Haridas S."/>
            <person name="Chen C."/>
            <person name="Bauer D."/>
            <person name="Andreopoulos W."/>
            <person name="Pangilinan J."/>
            <person name="LaButti K."/>
            <person name="Riley R."/>
            <person name="Lipzen A."/>
            <person name="Clum A."/>
            <person name="Drula E."/>
            <person name="Henrissat B."/>
            <person name="Kohler A."/>
            <person name="Grigoriev I.V."/>
            <person name="Martin F.M."/>
            <person name="Hacquard S."/>
        </authorList>
    </citation>
    <scope>NUCLEOTIDE SEQUENCE</scope>
    <source>
        <strain evidence="18">MPI-CAGE-CH-0230</strain>
    </source>
</reference>
<feature type="domain" description="CFEM" evidence="17">
    <location>
        <begin position="1"/>
        <end position="102"/>
    </location>
</feature>
<feature type="transmembrane region" description="Helical" evidence="16">
    <location>
        <begin position="258"/>
        <end position="280"/>
    </location>
</feature>
<organism evidence="18 19">
    <name type="scientific">Microdochium trichocladiopsis</name>
    <dbReference type="NCBI Taxonomy" id="1682393"/>
    <lineage>
        <taxon>Eukaryota</taxon>
        <taxon>Fungi</taxon>
        <taxon>Dikarya</taxon>
        <taxon>Ascomycota</taxon>
        <taxon>Pezizomycotina</taxon>
        <taxon>Sordariomycetes</taxon>
        <taxon>Xylariomycetidae</taxon>
        <taxon>Xylariales</taxon>
        <taxon>Microdochiaceae</taxon>
        <taxon>Microdochium</taxon>
    </lineage>
</organism>
<keyword evidence="10 16" id="KW-0472">Membrane</keyword>
<comment type="caution">
    <text evidence="18">The sequence shown here is derived from an EMBL/GenBank/DDBJ whole genome shotgun (WGS) entry which is preliminary data.</text>
</comment>
<feature type="transmembrane region" description="Helical" evidence="16">
    <location>
        <begin position="333"/>
        <end position="355"/>
    </location>
</feature>
<dbReference type="PANTHER" id="PTHR33048:SF143">
    <property type="entry name" value="EXTRACELLULAR MEMBRANE PROTEIN CFEM DOMAIN-CONTAINING PROTEIN-RELATED"/>
    <property type="match status" value="1"/>
</dbReference>
<feature type="transmembrane region" description="Helical" evidence="16">
    <location>
        <begin position="131"/>
        <end position="152"/>
    </location>
</feature>
<dbReference type="Proteomes" id="UP000756346">
    <property type="component" value="Unassembled WGS sequence"/>
</dbReference>
<dbReference type="GeneID" id="70191078"/>
<feature type="transmembrane region" description="Helical" evidence="16">
    <location>
        <begin position="292"/>
        <end position="313"/>
    </location>
</feature>
<evidence type="ECO:0000256" key="13">
    <source>
        <dbReference type="ARBA" id="ARBA00038359"/>
    </source>
</evidence>
<evidence type="ECO:0000256" key="9">
    <source>
        <dbReference type="ARBA" id="ARBA00022989"/>
    </source>
</evidence>
<dbReference type="PROSITE" id="PS52012">
    <property type="entry name" value="CFEM"/>
    <property type="match status" value="1"/>
</dbReference>
<gene>
    <name evidence="18" type="ORF">B0I36DRAFT_395840</name>
</gene>
<evidence type="ECO:0000259" key="17">
    <source>
        <dbReference type="PROSITE" id="PS52012"/>
    </source>
</evidence>
<feature type="compositionally biased region" description="Polar residues" evidence="15">
    <location>
        <begin position="373"/>
        <end position="399"/>
    </location>
</feature>
<evidence type="ECO:0000256" key="15">
    <source>
        <dbReference type="SAM" id="MobiDB-lite"/>
    </source>
</evidence>
<sequence>MLDIALAQLPPGTPSCAVPCYLKSALASTCGTNVTCFCTDQRFTAAVEACVTSSCRIEDVLGPLPWTHGQTNVPCLIVVKNSSSTACGFSVQNIATMYTVTSTVLTVFAIVLVTIRAIYRQFVTDLGLGPDDWTIIAVALGCIPCTVLNYRLAEFGIGRDIWTLTPHQITSFGFTFYFITLVYLTKFAILKLSIMFFYLRIFPDIHFRRLAWLTIGFIIMYGLAFDLAAALQCLPISYNWTRWNDTQQSGRCSSAPAIAWSHAAVNIVLDLWMLALPLWQVRSLNIHWKKKIGIGAMFIVGTFVTIVSIIRLASIIKFSSSSNVTFDYTQITLWSTVEVATGVMCACMPTMRLILVRAWPKIFGTTSTTTHYNASGKSWGHTGNTGSQANPSRNRSANRSGRHNIWKPKFAKGSGPSEGAFGGGGGGGRHKRINSNDDATELQPSKPQPAYRTESAPSEHGSHHDDGRFYKIAIQTNIEMRNEPK</sequence>
<keyword evidence="5" id="KW-0964">Secreted</keyword>